<dbReference type="PANTHER" id="PTHR46743">
    <property type="entry name" value="TEICHOIC ACIDS EXPORT ATP-BINDING PROTEIN TAGH"/>
    <property type="match status" value="1"/>
</dbReference>
<dbReference type="PROSITE" id="PS50893">
    <property type="entry name" value="ABC_TRANSPORTER_2"/>
    <property type="match status" value="1"/>
</dbReference>
<evidence type="ECO:0000256" key="4">
    <source>
        <dbReference type="ARBA" id="ARBA00022840"/>
    </source>
</evidence>
<reference evidence="6 7" key="1">
    <citation type="submission" date="2019-06" db="EMBL/GenBank/DDBJ databases">
        <title>Sequencing the genomes of 1000 actinobacteria strains.</title>
        <authorList>
            <person name="Klenk H.-P."/>
        </authorList>
    </citation>
    <scope>NUCLEOTIDE SEQUENCE [LARGE SCALE GENOMIC DNA]</scope>
    <source>
        <strain evidence="6 7">DSM 19560</strain>
    </source>
</reference>
<dbReference type="Gene3D" id="3.40.50.300">
    <property type="entry name" value="P-loop containing nucleotide triphosphate hydrolases"/>
    <property type="match status" value="1"/>
</dbReference>
<dbReference type="InterPro" id="IPR017871">
    <property type="entry name" value="ABC_transporter-like_CS"/>
</dbReference>
<evidence type="ECO:0000313" key="7">
    <source>
        <dbReference type="Proteomes" id="UP000318297"/>
    </source>
</evidence>
<accession>A0A561E954</accession>
<dbReference type="RefSeq" id="WP_246104446.1">
    <property type="nucleotide sequence ID" value="NZ_VIVQ01000001.1"/>
</dbReference>
<evidence type="ECO:0000256" key="2">
    <source>
        <dbReference type="ARBA" id="ARBA00022448"/>
    </source>
</evidence>
<gene>
    <name evidence="6" type="ORF">BKA23_0896</name>
</gene>
<dbReference type="InterPro" id="IPR003439">
    <property type="entry name" value="ABC_transporter-like_ATP-bd"/>
</dbReference>
<comment type="similarity">
    <text evidence="1">Belongs to the ABC transporter superfamily.</text>
</comment>
<keyword evidence="3" id="KW-0547">Nucleotide-binding</keyword>
<evidence type="ECO:0000256" key="3">
    <source>
        <dbReference type="ARBA" id="ARBA00022741"/>
    </source>
</evidence>
<comment type="caution">
    <text evidence="6">The sequence shown here is derived from an EMBL/GenBank/DDBJ whole genome shotgun (WGS) entry which is preliminary data.</text>
</comment>
<keyword evidence="4 6" id="KW-0067">ATP-binding</keyword>
<dbReference type="SMART" id="SM00382">
    <property type="entry name" value="AAA"/>
    <property type="match status" value="1"/>
</dbReference>
<evidence type="ECO:0000256" key="1">
    <source>
        <dbReference type="ARBA" id="ARBA00005417"/>
    </source>
</evidence>
<name>A0A561E954_9MICO</name>
<dbReference type="AlphaFoldDB" id="A0A561E954"/>
<dbReference type="InterPro" id="IPR050683">
    <property type="entry name" value="Bact_Polysacc_Export_ATP-bd"/>
</dbReference>
<evidence type="ECO:0000313" key="6">
    <source>
        <dbReference type="EMBL" id="TWE12100.1"/>
    </source>
</evidence>
<dbReference type="PANTHER" id="PTHR46743:SF2">
    <property type="entry name" value="TEICHOIC ACIDS EXPORT ATP-BINDING PROTEIN TAGH"/>
    <property type="match status" value="1"/>
</dbReference>
<dbReference type="Proteomes" id="UP000318297">
    <property type="component" value="Unassembled WGS sequence"/>
</dbReference>
<dbReference type="Pfam" id="PF00005">
    <property type="entry name" value="ABC_tran"/>
    <property type="match status" value="1"/>
</dbReference>
<evidence type="ECO:0000259" key="5">
    <source>
        <dbReference type="PROSITE" id="PS50893"/>
    </source>
</evidence>
<keyword evidence="7" id="KW-1185">Reference proteome</keyword>
<sequence length="290" mass="32340">MSIPASSDVHWKTNYGEPVITVDNLGIEFLTGRKRSLSLREIIFQRRMTHEKETFWALKNISFQVGRGEAVGLVGSNGGGKSTLLKMIAGTLLPDEGKATVREGVAPLIELTGGFIAELSGRENIYMAAGLHGMSKEKIEERFDDIVDFAGPKVRDSLDVPYRHYSSGMQVRLGFAVITCLDEPIILVDEVLAVGDAAFREKCYQRMEALLEQGRTLFLVSHSEGDLLRFCTRGIYLKGGKMVLDSDMESVMKAYMEDLLGVPWIPPKERNAEDALYNRRDRTAKGFKVE</sequence>
<organism evidence="6 7">
    <name type="scientific">Rudaeicoccus suwonensis</name>
    <dbReference type="NCBI Taxonomy" id="657409"/>
    <lineage>
        <taxon>Bacteria</taxon>
        <taxon>Bacillati</taxon>
        <taxon>Actinomycetota</taxon>
        <taxon>Actinomycetes</taxon>
        <taxon>Micrococcales</taxon>
        <taxon>Dermacoccaceae</taxon>
        <taxon>Rudaeicoccus</taxon>
    </lineage>
</organism>
<dbReference type="InterPro" id="IPR003593">
    <property type="entry name" value="AAA+_ATPase"/>
</dbReference>
<dbReference type="InterPro" id="IPR015860">
    <property type="entry name" value="ABC_transpr_TagH-like"/>
</dbReference>
<dbReference type="SUPFAM" id="SSF52540">
    <property type="entry name" value="P-loop containing nucleoside triphosphate hydrolases"/>
    <property type="match status" value="1"/>
</dbReference>
<dbReference type="PROSITE" id="PS00211">
    <property type="entry name" value="ABC_TRANSPORTER_1"/>
    <property type="match status" value="1"/>
</dbReference>
<protein>
    <submittedName>
        <fullName evidence="6">ABC-2 type transport system ATP-binding protein</fullName>
    </submittedName>
</protein>
<proteinExistence type="inferred from homology"/>
<dbReference type="EMBL" id="VIVQ01000001">
    <property type="protein sequence ID" value="TWE12100.1"/>
    <property type="molecule type" value="Genomic_DNA"/>
</dbReference>
<feature type="domain" description="ABC transporter" evidence="5">
    <location>
        <begin position="37"/>
        <end position="264"/>
    </location>
</feature>
<dbReference type="GO" id="GO:0005524">
    <property type="term" value="F:ATP binding"/>
    <property type="evidence" value="ECO:0007669"/>
    <property type="project" value="UniProtKB-KW"/>
</dbReference>
<dbReference type="GO" id="GO:0016020">
    <property type="term" value="C:membrane"/>
    <property type="evidence" value="ECO:0007669"/>
    <property type="project" value="InterPro"/>
</dbReference>
<dbReference type="GO" id="GO:0140359">
    <property type="term" value="F:ABC-type transporter activity"/>
    <property type="evidence" value="ECO:0007669"/>
    <property type="project" value="InterPro"/>
</dbReference>
<dbReference type="InterPro" id="IPR027417">
    <property type="entry name" value="P-loop_NTPase"/>
</dbReference>
<dbReference type="CDD" id="cd03220">
    <property type="entry name" value="ABC_KpsT_Wzt"/>
    <property type="match status" value="1"/>
</dbReference>
<keyword evidence="2" id="KW-0813">Transport</keyword>
<dbReference type="GO" id="GO:0016887">
    <property type="term" value="F:ATP hydrolysis activity"/>
    <property type="evidence" value="ECO:0007669"/>
    <property type="project" value="InterPro"/>
</dbReference>